<protein>
    <submittedName>
        <fullName evidence="1">Uncharacterized protein</fullName>
    </submittedName>
</protein>
<dbReference type="Proteomes" id="UP000287651">
    <property type="component" value="Unassembled WGS sequence"/>
</dbReference>
<name>A0A426YJT2_ENSVE</name>
<comment type="caution">
    <text evidence="1">The sequence shown here is derived from an EMBL/GenBank/DDBJ whole genome shotgun (WGS) entry which is preliminary data.</text>
</comment>
<evidence type="ECO:0000313" key="1">
    <source>
        <dbReference type="EMBL" id="RRT51973.1"/>
    </source>
</evidence>
<organism evidence="1 2">
    <name type="scientific">Ensete ventricosum</name>
    <name type="common">Abyssinian banana</name>
    <name type="synonym">Musa ensete</name>
    <dbReference type="NCBI Taxonomy" id="4639"/>
    <lineage>
        <taxon>Eukaryota</taxon>
        <taxon>Viridiplantae</taxon>
        <taxon>Streptophyta</taxon>
        <taxon>Embryophyta</taxon>
        <taxon>Tracheophyta</taxon>
        <taxon>Spermatophyta</taxon>
        <taxon>Magnoliopsida</taxon>
        <taxon>Liliopsida</taxon>
        <taxon>Zingiberales</taxon>
        <taxon>Musaceae</taxon>
        <taxon>Ensete</taxon>
    </lineage>
</organism>
<accession>A0A426YJT2</accession>
<gene>
    <name evidence="1" type="ORF">B296_00039848</name>
</gene>
<evidence type="ECO:0000313" key="2">
    <source>
        <dbReference type="Proteomes" id="UP000287651"/>
    </source>
</evidence>
<dbReference type="AlphaFoldDB" id="A0A426YJT2"/>
<reference evidence="1 2" key="1">
    <citation type="journal article" date="2014" name="Agronomy (Basel)">
        <title>A Draft Genome Sequence for Ensete ventricosum, the Drought-Tolerant Tree Against Hunger.</title>
        <authorList>
            <person name="Harrison J."/>
            <person name="Moore K.A."/>
            <person name="Paszkiewicz K."/>
            <person name="Jones T."/>
            <person name="Grant M."/>
            <person name="Ambacheew D."/>
            <person name="Muzemil S."/>
            <person name="Studholme D.J."/>
        </authorList>
    </citation>
    <scope>NUCLEOTIDE SEQUENCE [LARGE SCALE GENOMIC DNA]</scope>
</reference>
<sequence length="235" mass="25113">MLPSSLAIITASASCGFPPHQSPAAHAVAVLPCRSPCCCRLLLLPPLLPALAAHPRTATDRRTLAASPLLLYNRNRDANFVALFLPSVTVVLLPQPPLPITLVLLPFFPLSTPPSRPLLFPISLCSNCCPSLSSLLPPTATHSPPMPQRCHCCYLLQRTSLDDLAASPQPASLITLLSLLPSISRSQPLPFILLLPLLPSTSTISNQLIRQIGDSCADNLVAAKSYYIYDANSCP</sequence>
<dbReference type="EMBL" id="AMZH03011934">
    <property type="protein sequence ID" value="RRT51973.1"/>
    <property type="molecule type" value="Genomic_DNA"/>
</dbReference>
<proteinExistence type="predicted"/>